<sequence length="108" mass="12322">MKKRLRKKYRLGEFRELCFEFTFEYKGDVNSPECGQFLQSLVSECIEANGLDCEGSLTDEGCLIIVTAADPTKTSEEQRQAVKTWLEGRSDVEVKAFSELHDAWYALS</sequence>
<evidence type="ECO:0000313" key="1">
    <source>
        <dbReference type="EMBL" id="HIX20391.1"/>
    </source>
</evidence>
<reference evidence="1" key="2">
    <citation type="submission" date="2021-04" db="EMBL/GenBank/DDBJ databases">
        <authorList>
            <person name="Gilroy R."/>
        </authorList>
    </citation>
    <scope>NUCLEOTIDE SEQUENCE</scope>
    <source>
        <strain evidence="1">14975</strain>
    </source>
</reference>
<dbReference type="InterPro" id="IPR007416">
    <property type="entry name" value="YggL_50S_bp"/>
</dbReference>
<accession>A0A9D2AIE9</accession>
<reference evidence="1" key="1">
    <citation type="journal article" date="2021" name="PeerJ">
        <title>Extensive microbial diversity within the chicken gut microbiome revealed by metagenomics and culture.</title>
        <authorList>
            <person name="Gilroy R."/>
            <person name="Ravi A."/>
            <person name="Getino M."/>
            <person name="Pursley I."/>
            <person name="Horton D.L."/>
            <person name="Alikhan N.F."/>
            <person name="Baker D."/>
            <person name="Gharbi K."/>
            <person name="Hall N."/>
            <person name="Watson M."/>
            <person name="Adriaenssens E.M."/>
            <person name="Foster-Nyarko E."/>
            <person name="Jarju S."/>
            <person name="Secka A."/>
            <person name="Antonio M."/>
            <person name="Oren A."/>
            <person name="Chaudhuri R.R."/>
            <person name="La Ragione R."/>
            <person name="Hildebrand F."/>
            <person name="Pallen M.J."/>
        </authorList>
    </citation>
    <scope>NUCLEOTIDE SEQUENCE</scope>
    <source>
        <strain evidence="1">14975</strain>
    </source>
</reference>
<dbReference type="Pfam" id="PF04320">
    <property type="entry name" value="YggL_50S_bp"/>
    <property type="match status" value="1"/>
</dbReference>
<evidence type="ECO:0000313" key="2">
    <source>
        <dbReference type="Proteomes" id="UP000823964"/>
    </source>
</evidence>
<dbReference type="PANTHER" id="PTHR38778:SF1">
    <property type="entry name" value="CYTOPLASMIC PROTEIN"/>
    <property type="match status" value="1"/>
</dbReference>
<dbReference type="EMBL" id="DXFQ01000136">
    <property type="protein sequence ID" value="HIX20391.1"/>
    <property type="molecule type" value="Genomic_DNA"/>
</dbReference>
<name>A0A9D2AIE9_9BACT</name>
<protein>
    <submittedName>
        <fullName evidence="1">YggL family protein</fullName>
    </submittedName>
</protein>
<dbReference type="Proteomes" id="UP000823964">
    <property type="component" value="Unassembled WGS sequence"/>
</dbReference>
<dbReference type="AlphaFoldDB" id="A0A9D2AIE9"/>
<dbReference type="PANTHER" id="PTHR38778">
    <property type="entry name" value="CYTOPLASMIC PROTEIN-RELATED"/>
    <property type="match status" value="1"/>
</dbReference>
<gene>
    <name evidence="1" type="ORF">H9862_07310</name>
</gene>
<comment type="caution">
    <text evidence="1">The sequence shown here is derived from an EMBL/GenBank/DDBJ whole genome shotgun (WGS) entry which is preliminary data.</text>
</comment>
<dbReference type="GO" id="GO:0005829">
    <property type="term" value="C:cytosol"/>
    <property type="evidence" value="ECO:0007669"/>
    <property type="project" value="TreeGrafter"/>
</dbReference>
<proteinExistence type="predicted"/>
<organism evidence="1 2">
    <name type="scientific">Candidatus Akkermansia intestinigallinarum</name>
    <dbReference type="NCBI Taxonomy" id="2838431"/>
    <lineage>
        <taxon>Bacteria</taxon>
        <taxon>Pseudomonadati</taxon>
        <taxon>Verrucomicrobiota</taxon>
        <taxon>Verrucomicrobiia</taxon>
        <taxon>Verrucomicrobiales</taxon>
        <taxon>Akkermansiaceae</taxon>
        <taxon>Akkermansia</taxon>
    </lineage>
</organism>